<gene>
    <name evidence="2" type="ORF">SAMN05660649_02296</name>
</gene>
<sequence>MALMRSLLRWMERNLEKPFVEIELNRAQLDCEKKGNTGQSNRNTKPAKIIPLRATK</sequence>
<dbReference type="Proteomes" id="UP000199337">
    <property type="component" value="Unassembled WGS sequence"/>
</dbReference>
<name>A0A1I2TJI2_9FIRM</name>
<organism evidence="2 3">
    <name type="scientific">Desulfotruncus arcticus DSM 17038</name>
    <dbReference type="NCBI Taxonomy" id="1121424"/>
    <lineage>
        <taxon>Bacteria</taxon>
        <taxon>Bacillati</taxon>
        <taxon>Bacillota</taxon>
        <taxon>Clostridia</taxon>
        <taxon>Eubacteriales</taxon>
        <taxon>Desulfallaceae</taxon>
        <taxon>Desulfotruncus</taxon>
    </lineage>
</organism>
<proteinExistence type="predicted"/>
<evidence type="ECO:0000256" key="1">
    <source>
        <dbReference type="SAM" id="MobiDB-lite"/>
    </source>
</evidence>
<evidence type="ECO:0000313" key="2">
    <source>
        <dbReference type="EMBL" id="SFG65048.1"/>
    </source>
</evidence>
<feature type="region of interest" description="Disordered" evidence="1">
    <location>
        <begin position="33"/>
        <end position="56"/>
    </location>
</feature>
<keyword evidence="3" id="KW-1185">Reference proteome</keyword>
<reference evidence="3" key="1">
    <citation type="submission" date="2016-10" db="EMBL/GenBank/DDBJ databases">
        <authorList>
            <person name="Varghese N."/>
            <person name="Submissions S."/>
        </authorList>
    </citation>
    <scope>NUCLEOTIDE SEQUENCE [LARGE SCALE GENOMIC DNA]</scope>
    <source>
        <strain evidence="3">DSM 17038</strain>
    </source>
</reference>
<dbReference type="EMBL" id="FOOX01000007">
    <property type="protein sequence ID" value="SFG65048.1"/>
    <property type="molecule type" value="Genomic_DNA"/>
</dbReference>
<protein>
    <submittedName>
        <fullName evidence="2">Uncharacterized protein</fullName>
    </submittedName>
</protein>
<dbReference type="AlphaFoldDB" id="A0A1I2TJI2"/>
<accession>A0A1I2TJI2</accession>
<evidence type="ECO:0000313" key="3">
    <source>
        <dbReference type="Proteomes" id="UP000199337"/>
    </source>
</evidence>